<feature type="transmembrane region" description="Helical" evidence="8">
    <location>
        <begin position="98"/>
        <end position="117"/>
    </location>
</feature>
<keyword evidence="7 8" id="KW-0472">Membrane</keyword>
<feature type="transmembrane region" description="Helical" evidence="8">
    <location>
        <begin position="244"/>
        <end position="272"/>
    </location>
</feature>
<proteinExistence type="inferred from homology"/>
<feature type="transmembrane region" description="Helical" evidence="8">
    <location>
        <begin position="123"/>
        <end position="142"/>
    </location>
</feature>
<evidence type="ECO:0000256" key="1">
    <source>
        <dbReference type="ARBA" id="ARBA00004651"/>
    </source>
</evidence>
<gene>
    <name evidence="9" type="ORF">RQP52_33060</name>
</gene>
<feature type="transmembrane region" description="Helical" evidence="8">
    <location>
        <begin position="67"/>
        <end position="86"/>
    </location>
</feature>
<evidence type="ECO:0000256" key="7">
    <source>
        <dbReference type="ARBA" id="ARBA00023136"/>
    </source>
</evidence>
<dbReference type="SUPFAM" id="SSF81345">
    <property type="entry name" value="ABC transporter involved in vitamin B12 uptake, BtuC"/>
    <property type="match status" value="1"/>
</dbReference>
<keyword evidence="10" id="KW-1185">Reference proteome</keyword>
<evidence type="ECO:0000256" key="2">
    <source>
        <dbReference type="ARBA" id="ARBA00007935"/>
    </source>
</evidence>
<comment type="similarity">
    <text evidence="2">Belongs to the binding-protein-dependent transport system permease family. FecCD subfamily.</text>
</comment>
<dbReference type="RefSeq" id="WP_315955785.1">
    <property type="nucleotide sequence ID" value="NZ_JAWCUD010000017.1"/>
</dbReference>
<comment type="caution">
    <text evidence="9">The sequence shown here is derived from an EMBL/GenBank/DDBJ whole genome shotgun (WGS) entry which is preliminary data.</text>
</comment>
<dbReference type="InterPro" id="IPR000522">
    <property type="entry name" value="ABC_transptr_permease_BtuC"/>
</dbReference>
<keyword evidence="6 8" id="KW-1133">Transmembrane helix</keyword>
<evidence type="ECO:0000313" key="10">
    <source>
        <dbReference type="Proteomes" id="UP001260980"/>
    </source>
</evidence>
<evidence type="ECO:0000256" key="5">
    <source>
        <dbReference type="ARBA" id="ARBA00022692"/>
    </source>
</evidence>
<keyword evidence="5 8" id="KW-0812">Transmembrane</keyword>
<feature type="transmembrane region" description="Helical" evidence="8">
    <location>
        <begin position="203"/>
        <end position="224"/>
    </location>
</feature>
<keyword evidence="4" id="KW-1003">Cell membrane</keyword>
<feature type="transmembrane region" description="Helical" evidence="8">
    <location>
        <begin position="284"/>
        <end position="306"/>
    </location>
</feature>
<protein>
    <submittedName>
        <fullName evidence="9">Iron ABC transporter permease</fullName>
    </submittedName>
</protein>
<dbReference type="CDD" id="cd06550">
    <property type="entry name" value="TM_ABC_iron-siderophores_like"/>
    <property type="match status" value="1"/>
</dbReference>
<organism evidence="9 10">
    <name type="scientific">Paenibacillus violae</name>
    <dbReference type="NCBI Taxonomy" id="3077234"/>
    <lineage>
        <taxon>Bacteria</taxon>
        <taxon>Bacillati</taxon>
        <taxon>Bacillota</taxon>
        <taxon>Bacilli</taxon>
        <taxon>Bacillales</taxon>
        <taxon>Paenibacillaceae</taxon>
        <taxon>Paenibacillus</taxon>
    </lineage>
</organism>
<name>A0ABU3RNN7_9BACL</name>
<keyword evidence="3" id="KW-0813">Transport</keyword>
<evidence type="ECO:0000256" key="4">
    <source>
        <dbReference type="ARBA" id="ARBA00022475"/>
    </source>
</evidence>
<dbReference type="Gene3D" id="1.10.3470.10">
    <property type="entry name" value="ABC transporter involved in vitamin B12 uptake, BtuC"/>
    <property type="match status" value="1"/>
</dbReference>
<feature type="transmembrane region" description="Helical" evidence="8">
    <location>
        <begin position="12"/>
        <end position="32"/>
    </location>
</feature>
<accession>A0ABU3RNN7</accession>
<comment type="subcellular location">
    <subcellularLocation>
        <location evidence="1">Cell membrane</location>
        <topology evidence="1">Multi-pass membrane protein</topology>
    </subcellularLocation>
</comment>
<dbReference type="Pfam" id="PF01032">
    <property type="entry name" value="FecCD"/>
    <property type="match status" value="1"/>
</dbReference>
<evidence type="ECO:0000256" key="8">
    <source>
        <dbReference type="SAM" id="Phobius"/>
    </source>
</evidence>
<feature type="transmembrane region" description="Helical" evidence="8">
    <location>
        <begin position="154"/>
        <end position="173"/>
    </location>
</feature>
<evidence type="ECO:0000256" key="6">
    <source>
        <dbReference type="ARBA" id="ARBA00022989"/>
    </source>
</evidence>
<dbReference type="Proteomes" id="UP001260980">
    <property type="component" value="Unassembled WGS sequence"/>
</dbReference>
<dbReference type="PANTHER" id="PTHR30472:SF65">
    <property type="entry name" value="SIDEROPHORE TRANSPORT SYSTEM PERMEASE PROTEIN YFIZ-RELATED"/>
    <property type="match status" value="1"/>
</dbReference>
<sequence length="343" mass="35889">MRPLLHQTPYKALGLVFGIIIFVLSFVLSVVLGSSHTSIASVVQSLIHYDVKSNEQVIIRTTRIPRALFATMVGGNLAIAGALMQALTRNPLASPSIFGINAGAVSFVVIAITFLPLTSIDQLIWVAFAGAGIAAFAVYFLGSLGREGLTPIKIVLAGSAMTALFSSFTQGMLVVREATLQNVMFWLAGAVAGKNLDTLIPVLPYMLVAAVTALVMAHPVNILASGDDVAKGLGQKLGLVKVTVAITVILLAGSSVAVAGSIGFVGLVIPHIARFVVGFDYRWVIPYCAVLGAILLLLADLVARFVIMPGEIPLGVMTALIGVPFFIYTARKGLRSKGGTSSS</sequence>
<evidence type="ECO:0000313" key="9">
    <source>
        <dbReference type="EMBL" id="MDU0205911.1"/>
    </source>
</evidence>
<reference evidence="9 10" key="1">
    <citation type="submission" date="2023-10" db="EMBL/GenBank/DDBJ databases">
        <title>Paenibacillus strain PFR10 Genome sequencing and assembly.</title>
        <authorList>
            <person name="Kim I."/>
        </authorList>
    </citation>
    <scope>NUCLEOTIDE SEQUENCE [LARGE SCALE GENOMIC DNA]</scope>
    <source>
        <strain evidence="9 10">PFR10</strain>
    </source>
</reference>
<feature type="transmembrane region" description="Helical" evidence="8">
    <location>
        <begin position="312"/>
        <end position="330"/>
    </location>
</feature>
<dbReference type="EMBL" id="JAWCUD010000017">
    <property type="protein sequence ID" value="MDU0205911.1"/>
    <property type="molecule type" value="Genomic_DNA"/>
</dbReference>
<dbReference type="PANTHER" id="PTHR30472">
    <property type="entry name" value="FERRIC ENTEROBACTIN TRANSPORT SYSTEM PERMEASE PROTEIN"/>
    <property type="match status" value="1"/>
</dbReference>
<evidence type="ECO:0000256" key="3">
    <source>
        <dbReference type="ARBA" id="ARBA00022448"/>
    </source>
</evidence>
<dbReference type="InterPro" id="IPR037294">
    <property type="entry name" value="ABC_BtuC-like"/>
</dbReference>